<keyword evidence="4 8" id="KW-0479">Metal-binding</keyword>
<evidence type="ECO:0000313" key="10">
    <source>
        <dbReference type="EMBL" id="GGM94263.1"/>
    </source>
</evidence>
<dbReference type="PANTHER" id="PTHR46696">
    <property type="entry name" value="P450, PUTATIVE (EUROFUNG)-RELATED"/>
    <property type="match status" value="1"/>
</dbReference>
<evidence type="ECO:0000313" key="11">
    <source>
        <dbReference type="Proteomes" id="UP000597656"/>
    </source>
</evidence>
<evidence type="ECO:0000256" key="8">
    <source>
        <dbReference type="RuleBase" id="RU000461"/>
    </source>
</evidence>
<dbReference type="RefSeq" id="WP_189155759.1">
    <property type="nucleotide sequence ID" value="NZ_BMNC01000004.1"/>
</dbReference>
<dbReference type="PROSITE" id="PS00086">
    <property type="entry name" value="CYTOCHROME_P450"/>
    <property type="match status" value="1"/>
</dbReference>
<reference evidence="11" key="1">
    <citation type="journal article" date="2019" name="Int. J. Syst. Evol. Microbiol.">
        <title>The Global Catalogue of Microorganisms (GCM) 10K type strain sequencing project: providing services to taxonomists for standard genome sequencing and annotation.</title>
        <authorList>
            <consortium name="The Broad Institute Genomics Platform"/>
            <consortium name="The Broad Institute Genome Sequencing Center for Infectious Disease"/>
            <person name="Wu L."/>
            <person name="Ma J."/>
        </authorList>
    </citation>
    <scope>NUCLEOTIDE SEQUENCE [LARGE SCALE GENOMIC DNA]</scope>
    <source>
        <strain evidence="11">CGMCC 4.7319</strain>
    </source>
</reference>
<dbReference type="InterPro" id="IPR002397">
    <property type="entry name" value="Cyt_P450_B"/>
</dbReference>
<protein>
    <submittedName>
        <fullName evidence="10">Cytochrome P450</fullName>
    </submittedName>
</protein>
<dbReference type="Pfam" id="PF00067">
    <property type="entry name" value="p450"/>
    <property type="match status" value="1"/>
</dbReference>
<comment type="similarity">
    <text evidence="2 8">Belongs to the cytochrome P450 family.</text>
</comment>
<organism evidence="10 11">
    <name type="scientific">Lentzea pudingi</name>
    <dbReference type="NCBI Taxonomy" id="1789439"/>
    <lineage>
        <taxon>Bacteria</taxon>
        <taxon>Bacillati</taxon>
        <taxon>Actinomycetota</taxon>
        <taxon>Actinomycetes</taxon>
        <taxon>Pseudonocardiales</taxon>
        <taxon>Pseudonocardiaceae</taxon>
        <taxon>Lentzea</taxon>
    </lineage>
</organism>
<dbReference type="CDD" id="cd11031">
    <property type="entry name" value="Cyp158A-like"/>
    <property type="match status" value="1"/>
</dbReference>
<dbReference type="Proteomes" id="UP000597656">
    <property type="component" value="Unassembled WGS sequence"/>
</dbReference>
<comment type="caution">
    <text evidence="10">The sequence shown here is derived from an EMBL/GenBank/DDBJ whole genome shotgun (WGS) entry which is preliminary data.</text>
</comment>
<evidence type="ECO:0000256" key="6">
    <source>
        <dbReference type="ARBA" id="ARBA00023004"/>
    </source>
</evidence>
<evidence type="ECO:0000256" key="2">
    <source>
        <dbReference type="ARBA" id="ARBA00010617"/>
    </source>
</evidence>
<feature type="region of interest" description="Disordered" evidence="9">
    <location>
        <begin position="62"/>
        <end position="82"/>
    </location>
</feature>
<evidence type="ECO:0000256" key="4">
    <source>
        <dbReference type="ARBA" id="ARBA00022723"/>
    </source>
</evidence>
<keyword evidence="7 8" id="KW-0503">Monooxygenase</keyword>
<dbReference type="InterPro" id="IPR001128">
    <property type="entry name" value="Cyt_P450"/>
</dbReference>
<sequence length="402" mass="43962">MRPDTAEIPRLPFDRPAVLDIGPVWADLRARHPVSRVLTPAGDPAWLVTGYAEAKALFSDPRLGRSHRRPGEASRISNSGFNGGPVGDFDAEPAFNACLRRVLVPSLSARRMRRLEDEVQTLTDSLVDRMIAEGGDGKVVDLHQHLSLPLPIFVICQLLGVPYSHRDHFKDLSERSATMTGDDPLSGVVELFTYAAELAEVKKREPGEDVITDLVQAQRDDPDFTDSQLAMVVAGVLFAGHETTVNRISIGTLLLLENPETRRRLVEDADSRAPIVEEVLRLAAPEGFGLARYAREDITIGEVTIASGDAVIISTLAGNRDEWVFPDPEALDPERRTGAPHLSFGHGAHYCIGASLARVELKIALTTLFARVPDLRLAVDVGQLSLHTERLTGGLHDLPVTW</sequence>
<evidence type="ECO:0000256" key="9">
    <source>
        <dbReference type="SAM" id="MobiDB-lite"/>
    </source>
</evidence>
<evidence type="ECO:0000256" key="1">
    <source>
        <dbReference type="ARBA" id="ARBA00001971"/>
    </source>
</evidence>
<dbReference type="Gene3D" id="1.10.630.10">
    <property type="entry name" value="Cytochrome P450"/>
    <property type="match status" value="1"/>
</dbReference>
<keyword evidence="6 8" id="KW-0408">Iron</keyword>
<name>A0ABQ2HX64_9PSEU</name>
<comment type="cofactor">
    <cofactor evidence="1">
        <name>heme</name>
        <dbReference type="ChEBI" id="CHEBI:30413"/>
    </cofactor>
</comment>
<proteinExistence type="inferred from homology"/>
<evidence type="ECO:0000256" key="7">
    <source>
        <dbReference type="ARBA" id="ARBA00023033"/>
    </source>
</evidence>
<keyword evidence="5 8" id="KW-0560">Oxidoreductase</keyword>
<evidence type="ECO:0000256" key="5">
    <source>
        <dbReference type="ARBA" id="ARBA00023002"/>
    </source>
</evidence>
<gene>
    <name evidence="10" type="ORF">GCM10011609_34700</name>
</gene>
<dbReference type="PRINTS" id="PR00385">
    <property type="entry name" value="P450"/>
</dbReference>
<dbReference type="EMBL" id="BMNC01000004">
    <property type="protein sequence ID" value="GGM94263.1"/>
    <property type="molecule type" value="Genomic_DNA"/>
</dbReference>
<keyword evidence="11" id="KW-1185">Reference proteome</keyword>
<keyword evidence="3 8" id="KW-0349">Heme</keyword>
<dbReference type="InterPro" id="IPR017972">
    <property type="entry name" value="Cyt_P450_CS"/>
</dbReference>
<dbReference type="SUPFAM" id="SSF48264">
    <property type="entry name" value="Cytochrome P450"/>
    <property type="match status" value="1"/>
</dbReference>
<dbReference type="InterPro" id="IPR036396">
    <property type="entry name" value="Cyt_P450_sf"/>
</dbReference>
<evidence type="ECO:0000256" key="3">
    <source>
        <dbReference type="ARBA" id="ARBA00022617"/>
    </source>
</evidence>
<dbReference type="PRINTS" id="PR00359">
    <property type="entry name" value="BP450"/>
</dbReference>
<dbReference type="PANTHER" id="PTHR46696:SF5">
    <property type="entry name" value="CYTOCHROME P450 BJ-1"/>
    <property type="match status" value="1"/>
</dbReference>
<accession>A0ABQ2HX64</accession>